<proteinExistence type="predicted"/>
<dbReference type="Proteomes" id="UP000299102">
    <property type="component" value="Unassembled WGS sequence"/>
</dbReference>
<name>A0A4C1TRZ2_EUMVA</name>
<feature type="compositionally biased region" description="Low complexity" evidence="1">
    <location>
        <begin position="51"/>
        <end position="100"/>
    </location>
</feature>
<comment type="caution">
    <text evidence="2">The sequence shown here is derived from an EMBL/GenBank/DDBJ whole genome shotgun (WGS) entry which is preliminary data.</text>
</comment>
<evidence type="ECO:0000313" key="2">
    <source>
        <dbReference type="EMBL" id="GBP16749.1"/>
    </source>
</evidence>
<protein>
    <submittedName>
        <fullName evidence="2">Uncharacterized protein</fullName>
    </submittedName>
</protein>
<reference evidence="2 3" key="1">
    <citation type="journal article" date="2019" name="Commun. Biol.">
        <title>The bagworm genome reveals a unique fibroin gene that provides high tensile strength.</title>
        <authorList>
            <person name="Kono N."/>
            <person name="Nakamura H."/>
            <person name="Ohtoshi R."/>
            <person name="Tomita M."/>
            <person name="Numata K."/>
            <person name="Arakawa K."/>
        </authorList>
    </citation>
    <scope>NUCLEOTIDE SEQUENCE [LARGE SCALE GENOMIC DNA]</scope>
</reference>
<sequence>MRQVRVSSNSGVSSLPHQTPPSPLQQQQQHQQRLIGQQQQQYLPGNSDNMSPATPHSPASSHHSMHSPHMSSQHSHQQLLSPSTTPAQSPLTASQLTQQLLPPPQSPSSGIAHNSSSIHIVPSSPSAPTINHRRHQTAAKLPQAQDGQQP</sequence>
<dbReference type="AlphaFoldDB" id="A0A4C1TRZ2"/>
<feature type="compositionally biased region" description="Low complexity" evidence="1">
    <location>
        <begin position="115"/>
        <end position="126"/>
    </location>
</feature>
<dbReference type="EMBL" id="BGZK01006112">
    <property type="protein sequence ID" value="GBP16749.1"/>
    <property type="molecule type" value="Genomic_DNA"/>
</dbReference>
<evidence type="ECO:0000313" key="3">
    <source>
        <dbReference type="Proteomes" id="UP000299102"/>
    </source>
</evidence>
<feature type="compositionally biased region" description="Low complexity" evidence="1">
    <location>
        <begin position="24"/>
        <end position="44"/>
    </location>
</feature>
<evidence type="ECO:0000256" key="1">
    <source>
        <dbReference type="SAM" id="MobiDB-lite"/>
    </source>
</evidence>
<organism evidence="2 3">
    <name type="scientific">Eumeta variegata</name>
    <name type="common">Bagworm moth</name>
    <name type="synonym">Eumeta japonica</name>
    <dbReference type="NCBI Taxonomy" id="151549"/>
    <lineage>
        <taxon>Eukaryota</taxon>
        <taxon>Metazoa</taxon>
        <taxon>Ecdysozoa</taxon>
        <taxon>Arthropoda</taxon>
        <taxon>Hexapoda</taxon>
        <taxon>Insecta</taxon>
        <taxon>Pterygota</taxon>
        <taxon>Neoptera</taxon>
        <taxon>Endopterygota</taxon>
        <taxon>Lepidoptera</taxon>
        <taxon>Glossata</taxon>
        <taxon>Ditrysia</taxon>
        <taxon>Tineoidea</taxon>
        <taxon>Psychidae</taxon>
        <taxon>Oiketicinae</taxon>
        <taxon>Eumeta</taxon>
    </lineage>
</organism>
<feature type="region of interest" description="Disordered" evidence="1">
    <location>
        <begin position="1"/>
        <end position="150"/>
    </location>
</feature>
<gene>
    <name evidence="2" type="ORF">EVAR_101436_1</name>
</gene>
<accession>A0A4C1TRZ2</accession>
<feature type="compositionally biased region" description="Polar residues" evidence="1">
    <location>
        <begin position="1"/>
        <end position="13"/>
    </location>
</feature>
<keyword evidence="3" id="KW-1185">Reference proteome</keyword>